<organism evidence="2">
    <name type="scientific">Hexamita inflata</name>
    <dbReference type="NCBI Taxonomy" id="28002"/>
    <lineage>
        <taxon>Eukaryota</taxon>
        <taxon>Metamonada</taxon>
        <taxon>Diplomonadida</taxon>
        <taxon>Hexamitidae</taxon>
        <taxon>Hexamitinae</taxon>
        <taxon>Hexamita</taxon>
    </lineage>
</organism>
<keyword evidence="1" id="KW-0812">Transmembrane</keyword>
<dbReference type="Proteomes" id="UP001642409">
    <property type="component" value="Unassembled WGS sequence"/>
</dbReference>
<protein>
    <submittedName>
        <fullName evidence="3">Hypothetical_protein</fullName>
    </submittedName>
</protein>
<feature type="transmembrane region" description="Helical" evidence="1">
    <location>
        <begin position="141"/>
        <end position="159"/>
    </location>
</feature>
<accession>A0AA86R519</accession>
<feature type="transmembrane region" description="Helical" evidence="1">
    <location>
        <begin position="98"/>
        <end position="121"/>
    </location>
</feature>
<keyword evidence="1" id="KW-0472">Membrane</keyword>
<proteinExistence type="predicted"/>
<dbReference type="AlphaFoldDB" id="A0AA86R519"/>
<name>A0AA86R519_9EUKA</name>
<keyword evidence="1" id="KW-1133">Transmembrane helix</keyword>
<evidence type="ECO:0000313" key="4">
    <source>
        <dbReference type="Proteomes" id="UP001642409"/>
    </source>
</evidence>
<evidence type="ECO:0000313" key="3">
    <source>
        <dbReference type="EMBL" id="CAL6009173.1"/>
    </source>
</evidence>
<comment type="caution">
    <text evidence="2">The sequence shown here is derived from an EMBL/GenBank/DDBJ whole genome shotgun (WGS) entry which is preliminary data.</text>
</comment>
<evidence type="ECO:0000313" key="2">
    <source>
        <dbReference type="EMBL" id="CAI9966004.1"/>
    </source>
</evidence>
<gene>
    <name evidence="3" type="ORF">HINF_LOCUS21470</name>
    <name evidence="2" type="ORF">HINF_LOCUS53649</name>
</gene>
<dbReference type="EMBL" id="CATOUU010000998">
    <property type="protein sequence ID" value="CAI9966004.1"/>
    <property type="molecule type" value="Genomic_DNA"/>
</dbReference>
<evidence type="ECO:0000256" key="1">
    <source>
        <dbReference type="SAM" id="Phobius"/>
    </source>
</evidence>
<sequence length="204" mass="23234">MITTKFTIKLSSDSASGVAVNKFNNKGKLFDSQNQYVHEDVTSRTITDHFIYVDIAKSVVFFQRFIRARRFTLCFLAKQQSSNPIIQTIHFSHVSGYVLIYIPLTQLSFILAWSTFQAHVFAGNILNVGESASYPVVDGNIHLILSLLGLFTFILIFRVNNMKLVIPVQYGINSVNNIINLQYGLIIDRYNKVISNELFQNIFI</sequence>
<reference evidence="2" key="1">
    <citation type="submission" date="2023-06" db="EMBL/GenBank/DDBJ databases">
        <authorList>
            <person name="Kurt Z."/>
        </authorList>
    </citation>
    <scope>NUCLEOTIDE SEQUENCE</scope>
</reference>
<keyword evidence="4" id="KW-1185">Reference proteome</keyword>
<dbReference type="EMBL" id="CAXDID020000059">
    <property type="protein sequence ID" value="CAL6009173.1"/>
    <property type="molecule type" value="Genomic_DNA"/>
</dbReference>
<reference evidence="3 4" key="2">
    <citation type="submission" date="2024-07" db="EMBL/GenBank/DDBJ databases">
        <authorList>
            <person name="Akdeniz Z."/>
        </authorList>
    </citation>
    <scope>NUCLEOTIDE SEQUENCE [LARGE SCALE GENOMIC DNA]</scope>
</reference>